<keyword evidence="2" id="KW-0472">Membrane</keyword>
<feature type="compositionally biased region" description="Polar residues" evidence="1">
    <location>
        <begin position="352"/>
        <end position="364"/>
    </location>
</feature>
<feature type="region of interest" description="Disordered" evidence="1">
    <location>
        <begin position="301"/>
        <end position="333"/>
    </location>
</feature>
<dbReference type="AlphaFoldDB" id="A0AAD7BKW2"/>
<gene>
    <name evidence="4" type="ORF">FB45DRAFT_926653</name>
</gene>
<organism evidence="4 5">
    <name type="scientific">Roridomyces roridus</name>
    <dbReference type="NCBI Taxonomy" id="1738132"/>
    <lineage>
        <taxon>Eukaryota</taxon>
        <taxon>Fungi</taxon>
        <taxon>Dikarya</taxon>
        <taxon>Basidiomycota</taxon>
        <taxon>Agaricomycotina</taxon>
        <taxon>Agaricomycetes</taxon>
        <taxon>Agaricomycetidae</taxon>
        <taxon>Agaricales</taxon>
        <taxon>Marasmiineae</taxon>
        <taxon>Mycenaceae</taxon>
        <taxon>Roridomyces</taxon>
    </lineage>
</organism>
<reference evidence="4" key="1">
    <citation type="submission" date="2023-03" db="EMBL/GenBank/DDBJ databases">
        <title>Massive genome expansion in bonnet fungi (Mycena s.s.) driven by repeated elements and novel gene families across ecological guilds.</title>
        <authorList>
            <consortium name="Lawrence Berkeley National Laboratory"/>
            <person name="Harder C.B."/>
            <person name="Miyauchi S."/>
            <person name="Viragh M."/>
            <person name="Kuo A."/>
            <person name="Thoen E."/>
            <person name="Andreopoulos B."/>
            <person name="Lu D."/>
            <person name="Skrede I."/>
            <person name="Drula E."/>
            <person name="Henrissat B."/>
            <person name="Morin E."/>
            <person name="Kohler A."/>
            <person name="Barry K."/>
            <person name="LaButti K."/>
            <person name="Morin E."/>
            <person name="Salamov A."/>
            <person name="Lipzen A."/>
            <person name="Mereny Z."/>
            <person name="Hegedus B."/>
            <person name="Baldrian P."/>
            <person name="Stursova M."/>
            <person name="Weitz H."/>
            <person name="Taylor A."/>
            <person name="Grigoriev I.V."/>
            <person name="Nagy L.G."/>
            <person name="Martin F."/>
            <person name="Kauserud H."/>
        </authorList>
    </citation>
    <scope>NUCLEOTIDE SEQUENCE</scope>
    <source>
        <strain evidence="4">9284</strain>
    </source>
</reference>
<feature type="compositionally biased region" description="Low complexity" evidence="1">
    <location>
        <begin position="370"/>
        <end position="395"/>
    </location>
</feature>
<dbReference type="Proteomes" id="UP001221142">
    <property type="component" value="Unassembled WGS sequence"/>
</dbReference>
<keyword evidence="2" id="KW-0812">Transmembrane</keyword>
<comment type="caution">
    <text evidence="4">The sequence shown here is derived from an EMBL/GenBank/DDBJ whole genome shotgun (WGS) entry which is preliminary data.</text>
</comment>
<sequence>MSCMRRRLARGALVLAMVSVVAADNTACSGTGMDWYTQMVGETPCTTYQKLRQICNSQFTVGTMNVNTPPDFCTDQVSTCCCNTVSFALSMLCLNCQQNISTTSGYDAGVGAYQLYLNGSITSTQSCANPVSQGLPKDIQAAVCNEKIKINNDIYTNGWGDGSWFYVFTRDTIIKDNIVANNNSFTKCASTTINGTSSSAGGSSSFTGSSTSSGTSPSSSSSATAAASSSSSLAGGAIAGIAIGALIALVGLAGMIWLVRKRGRRTGAGILDEPLGGGGGRGSGSMAMATVDDSLIARGYTYTSPSSETGGGTTHPSSSGYFDGAGHSGASEASGPGFAGLGAASAYNPYNADSRSTTTGQASSHRGEHTTQPSTSSMQTSNAYGGVAASVSGSSSSGGGPPLAPVRREAGPLPRKNRGGPTPPTIVEGTRAASEEPFLETDEREPWQLVDERHTDAGPVGLSLGRSASGRLPPAYGELVGH</sequence>
<keyword evidence="3" id="KW-0732">Signal</keyword>
<evidence type="ECO:0000256" key="2">
    <source>
        <dbReference type="SAM" id="Phobius"/>
    </source>
</evidence>
<feature type="region of interest" description="Disordered" evidence="1">
    <location>
        <begin position="352"/>
        <end position="482"/>
    </location>
</feature>
<feature type="chain" id="PRO_5042130779" description="Mid2 domain-containing protein" evidence="3">
    <location>
        <begin position="24"/>
        <end position="482"/>
    </location>
</feature>
<evidence type="ECO:0000313" key="5">
    <source>
        <dbReference type="Proteomes" id="UP001221142"/>
    </source>
</evidence>
<keyword evidence="5" id="KW-1185">Reference proteome</keyword>
<evidence type="ECO:0000256" key="3">
    <source>
        <dbReference type="SAM" id="SignalP"/>
    </source>
</evidence>
<feature type="compositionally biased region" description="Basic and acidic residues" evidence="1">
    <location>
        <begin position="444"/>
        <end position="456"/>
    </location>
</feature>
<feature type="signal peptide" evidence="3">
    <location>
        <begin position="1"/>
        <end position="23"/>
    </location>
</feature>
<dbReference type="EMBL" id="JARKIF010000014">
    <property type="protein sequence ID" value="KAJ7623754.1"/>
    <property type="molecule type" value="Genomic_DNA"/>
</dbReference>
<evidence type="ECO:0000256" key="1">
    <source>
        <dbReference type="SAM" id="MobiDB-lite"/>
    </source>
</evidence>
<name>A0AAD7BKW2_9AGAR</name>
<protein>
    <recommendedName>
        <fullName evidence="6">Mid2 domain-containing protein</fullName>
    </recommendedName>
</protein>
<evidence type="ECO:0000313" key="4">
    <source>
        <dbReference type="EMBL" id="KAJ7623754.1"/>
    </source>
</evidence>
<feature type="transmembrane region" description="Helical" evidence="2">
    <location>
        <begin position="233"/>
        <end position="259"/>
    </location>
</feature>
<accession>A0AAD7BKW2</accession>
<keyword evidence="2" id="KW-1133">Transmembrane helix</keyword>
<feature type="region of interest" description="Disordered" evidence="1">
    <location>
        <begin position="195"/>
        <end position="225"/>
    </location>
</feature>
<proteinExistence type="predicted"/>
<evidence type="ECO:0008006" key="6">
    <source>
        <dbReference type="Google" id="ProtNLM"/>
    </source>
</evidence>